<dbReference type="EMBL" id="MNAD01001045">
    <property type="protein sequence ID" value="OJT08391.1"/>
    <property type="molecule type" value="Genomic_DNA"/>
</dbReference>
<name>A0A1M2VL94_TRAPU</name>
<dbReference type="AlphaFoldDB" id="A0A1M2VL94"/>
<feature type="region of interest" description="Disordered" evidence="1">
    <location>
        <begin position="282"/>
        <end position="308"/>
    </location>
</feature>
<keyword evidence="3" id="KW-1185">Reference proteome</keyword>
<proteinExistence type="predicted"/>
<accession>A0A1M2VL94</accession>
<evidence type="ECO:0000256" key="1">
    <source>
        <dbReference type="SAM" id="MobiDB-lite"/>
    </source>
</evidence>
<dbReference type="OMA" id="QWIIMWP"/>
<sequence>MAKCCLRCDTDDHAGPEEEAIFRSGEVFGIQESVFTPIEEILYRLSGLAGQALRRSRSSFHSLCKRANATHKRRPCILMDQTYRVSDKGVKSPRVCLMCTFEKTPIDDLPQIFRHFCLQVYTELADVLETAHIHSIPIWPLHGEMQWIIMWPFQTTREMLGRWPRRGSKAGCGQRMGMAFGKKAMSQLDMLCKKKAKEWKAFCVSQPGFAEEQEDKIRKYKKTWKPSTTGSLTASRGSLESSALSAWRLGQDTQSIVSQTIHEDQVSLFDEKTPYAIYQPGVGTAESVRPKHTRRASKGSNRTSNAASLASVNGAASVCSMAPKHRSPTREVFTNFTKRIGVVAPWGTA</sequence>
<evidence type="ECO:0000313" key="2">
    <source>
        <dbReference type="EMBL" id="OJT08391.1"/>
    </source>
</evidence>
<evidence type="ECO:0000313" key="3">
    <source>
        <dbReference type="Proteomes" id="UP000184267"/>
    </source>
</evidence>
<dbReference type="OrthoDB" id="2757939at2759"/>
<feature type="compositionally biased region" description="Polar residues" evidence="1">
    <location>
        <begin position="298"/>
        <end position="308"/>
    </location>
</feature>
<gene>
    <name evidence="2" type="ORF">TRAPUB_730</name>
</gene>
<reference evidence="2 3" key="1">
    <citation type="submission" date="2016-10" db="EMBL/GenBank/DDBJ databases">
        <title>Genome sequence of the basidiomycete white-rot fungus Trametes pubescens.</title>
        <authorList>
            <person name="Makela M.R."/>
            <person name="Granchi Z."/>
            <person name="Peng M."/>
            <person name="De Vries R.P."/>
            <person name="Grigoriev I."/>
            <person name="Riley R."/>
            <person name="Hilden K."/>
        </authorList>
    </citation>
    <scope>NUCLEOTIDE SEQUENCE [LARGE SCALE GENOMIC DNA]</scope>
    <source>
        <strain evidence="2 3">FBCC735</strain>
    </source>
</reference>
<organism evidence="2 3">
    <name type="scientific">Trametes pubescens</name>
    <name type="common">White-rot fungus</name>
    <dbReference type="NCBI Taxonomy" id="154538"/>
    <lineage>
        <taxon>Eukaryota</taxon>
        <taxon>Fungi</taxon>
        <taxon>Dikarya</taxon>
        <taxon>Basidiomycota</taxon>
        <taxon>Agaricomycotina</taxon>
        <taxon>Agaricomycetes</taxon>
        <taxon>Polyporales</taxon>
        <taxon>Polyporaceae</taxon>
        <taxon>Trametes</taxon>
    </lineage>
</organism>
<dbReference type="STRING" id="154538.A0A1M2VL94"/>
<protein>
    <submittedName>
        <fullName evidence="2">Uncharacterized protein</fullName>
    </submittedName>
</protein>
<dbReference type="Proteomes" id="UP000184267">
    <property type="component" value="Unassembled WGS sequence"/>
</dbReference>
<comment type="caution">
    <text evidence="2">The sequence shown here is derived from an EMBL/GenBank/DDBJ whole genome shotgun (WGS) entry which is preliminary data.</text>
</comment>